<feature type="compositionally biased region" description="Basic and acidic residues" evidence="1">
    <location>
        <begin position="105"/>
        <end position="115"/>
    </location>
</feature>
<feature type="compositionally biased region" description="Acidic residues" evidence="1">
    <location>
        <begin position="116"/>
        <end position="132"/>
    </location>
</feature>
<reference evidence="2" key="1">
    <citation type="submission" date="2023-08" db="EMBL/GenBank/DDBJ databases">
        <title>Black Yeasts Isolated from many extreme environments.</title>
        <authorList>
            <person name="Coleine C."/>
            <person name="Stajich J.E."/>
            <person name="Selbmann L."/>
        </authorList>
    </citation>
    <scope>NUCLEOTIDE SEQUENCE</scope>
    <source>
        <strain evidence="2">CCFEE 5810</strain>
    </source>
</reference>
<feature type="region of interest" description="Disordered" evidence="1">
    <location>
        <begin position="1"/>
        <end position="25"/>
    </location>
</feature>
<dbReference type="PANTHER" id="PTHR42085:SF2">
    <property type="entry name" value="F-BOX DOMAIN-CONTAINING PROTEIN"/>
    <property type="match status" value="1"/>
</dbReference>
<comment type="caution">
    <text evidence="2">The sequence shown here is derived from an EMBL/GenBank/DDBJ whole genome shotgun (WGS) entry which is preliminary data.</text>
</comment>
<dbReference type="PANTHER" id="PTHR42085">
    <property type="entry name" value="F-BOX DOMAIN-CONTAINING PROTEIN"/>
    <property type="match status" value="1"/>
</dbReference>
<feature type="region of interest" description="Disordered" evidence="1">
    <location>
        <begin position="61"/>
        <end position="83"/>
    </location>
</feature>
<feature type="compositionally biased region" description="Low complexity" evidence="1">
    <location>
        <begin position="14"/>
        <end position="25"/>
    </location>
</feature>
<name>A0AAN7WD39_9PEZI</name>
<dbReference type="Proteomes" id="UP001310594">
    <property type="component" value="Unassembled WGS sequence"/>
</dbReference>
<accession>A0AAN7WD39</accession>
<evidence type="ECO:0000313" key="3">
    <source>
        <dbReference type="Proteomes" id="UP001310594"/>
    </source>
</evidence>
<protein>
    <submittedName>
        <fullName evidence="2">Uncharacterized protein</fullName>
    </submittedName>
</protein>
<feature type="region of interest" description="Disordered" evidence="1">
    <location>
        <begin position="105"/>
        <end position="132"/>
    </location>
</feature>
<evidence type="ECO:0000313" key="2">
    <source>
        <dbReference type="EMBL" id="KAK5707546.1"/>
    </source>
</evidence>
<sequence length="412" mass="45259">MPFTFTGEPSPWQTSKSSSGFGFATSTSTSVSFAVAKPSPWDLKAVSTTASQDFMFSTTPHAIKDPSEPSQSAISISESGKPSQIGAQTGVMGLLGSFGGDLKSSEELKRGKGVEEEGAEEEEEQSEYEEGSLDYGAGNVASVESAADTPSIPFRFLDLPAELRVWVYRELLAPVGQVSFSEIHLRDHAHQTSNTVSLSPAILRTSRQIHHEAKDIPYDENTIFICADLFYESSWLLAKCQMSPAALQRFTSTVLLVQDWQRDSGRPLIQDYSKVDWRPLQTMTGLKCFSIVCFNNMKKPANLEERTALMRQIIERLPAKCTVEFGAQNDAGKRWVSSVLEQTNSSSAAKYYDVDCYEVDSKILQECASEALAVQGCKSGMERDFRFPEKRGLFLTPLVGAEEQGDVSVLGS</sequence>
<proteinExistence type="predicted"/>
<dbReference type="InterPro" id="IPR038883">
    <property type="entry name" value="AN11006-like"/>
</dbReference>
<feature type="compositionally biased region" description="Polar residues" evidence="1">
    <location>
        <begin position="68"/>
        <end position="83"/>
    </location>
</feature>
<gene>
    <name evidence="2" type="ORF">LTR97_000083</name>
</gene>
<organism evidence="2 3">
    <name type="scientific">Elasticomyces elasticus</name>
    <dbReference type="NCBI Taxonomy" id="574655"/>
    <lineage>
        <taxon>Eukaryota</taxon>
        <taxon>Fungi</taxon>
        <taxon>Dikarya</taxon>
        <taxon>Ascomycota</taxon>
        <taxon>Pezizomycotina</taxon>
        <taxon>Dothideomycetes</taxon>
        <taxon>Dothideomycetidae</taxon>
        <taxon>Mycosphaerellales</taxon>
        <taxon>Teratosphaeriaceae</taxon>
        <taxon>Elasticomyces</taxon>
    </lineage>
</organism>
<evidence type="ECO:0000256" key="1">
    <source>
        <dbReference type="SAM" id="MobiDB-lite"/>
    </source>
</evidence>
<dbReference type="AlphaFoldDB" id="A0AAN7WD39"/>
<dbReference type="EMBL" id="JAVRQU010000001">
    <property type="protein sequence ID" value="KAK5707546.1"/>
    <property type="molecule type" value="Genomic_DNA"/>
</dbReference>